<name>A0A0K1NKD8_9BACT</name>
<evidence type="ECO:0000313" key="3">
    <source>
        <dbReference type="Proteomes" id="UP000060345"/>
    </source>
</evidence>
<evidence type="ECO:0000313" key="4">
    <source>
        <dbReference type="Proteomes" id="UP000682005"/>
    </source>
</evidence>
<gene>
    <name evidence="1" type="ORF">ADJ77_06080</name>
    <name evidence="2" type="ORF">J5A51_05790</name>
</gene>
<sequence length="63" mass="7350">MKRTYIPPKAWEVLVTPELLIIAGSGSDYDHADSKENPPMYDEYEDDTYFNPPWKKAEGVWDE</sequence>
<dbReference type="OrthoDB" id="1077998at2"/>
<dbReference type="EMBL" id="CP012074">
    <property type="protein sequence ID" value="AKU69363.1"/>
    <property type="molecule type" value="Genomic_DNA"/>
</dbReference>
<dbReference type="RefSeq" id="WP_025077697.1">
    <property type="nucleotide sequence ID" value="NZ_BAKO01000003.1"/>
</dbReference>
<keyword evidence="4" id="KW-1185">Reference proteome</keyword>
<reference evidence="2 4" key="2">
    <citation type="submission" date="2021-03" db="EMBL/GenBank/DDBJ databases">
        <title>Human Oral Microbial Genomes.</title>
        <authorList>
            <person name="Johnston C.D."/>
            <person name="Chen T."/>
            <person name="Dewhirst F.E."/>
        </authorList>
    </citation>
    <scope>NUCLEOTIDE SEQUENCE [LARGE SCALE GENOMIC DNA]</scope>
    <source>
        <strain evidence="2 4">W1435</strain>
    </source>
</reference>
<evidence type="ECO:0000313" key="2">
    <source>
        <dbReference type="EMBL" id="QUB86993.1"/>
    </source>
</evidence>
<dbReference type="Proteomes" id="UP000682005">
    <property type="component" value="Chromosome 1"/>
</dbReference>
<accession>A0A0K1NKD8</accession>
<dbReference type="Proteomes" id="UP000060345">
    <property type="component" value="Chromosome 1"/>
</dbReference>
<dbReference type="EMBL" id="CP072370">
    <property type="protein sequence ID" value="QUB86993.1"/>
    <property type="molecule type" value="Genomic_DNA"/>
</dbReference>
<dbReference type="AlphaFoldDB" id="A0A0K1NKD8"/>
<proteinExistence type="predicted"/>
<evidence type="ECO:0000313" key="1">
    <source>
        <dbReference type="EMBL" id="AKU69363.1"/>
    </source>
</evidence>
<dbReference type="KEGG" id="pfus:ADJ77_06080"/>
<organism evidence="1 3">
    <name type="scientific">Prevotella fusca JCM 17724</name>
    <dbReference type="NCBI Taxonomy" id="1236517"/>
    <lineage>
        <taxon>Bacteria</taxon>
        <taxon>Pseudomonadati</taxon>
        <taxon>Bacteroidota</taxon>
        <taxon>Bacteroidia</taxon>
        <taxon>Bacteroidales</taxon>
        <taxon>Prevotellaceae</taxon>
        <taxon>Prevotella</taxon>
    </lineage>
</organism>
<reference evidence="1 3" key="1">
    <citation type="submission" date="2015-07" db="EMBL/GenBank/DDBJ databases">
        <authorList>
            <person name="Noorani M."/>
        </authorList>
    </citation>
    <scope>NUCLEOTIDE SEQUENCE [LARGE SCALE GENOMIC DNA]</scope>
    <source>
        <strain evidence="1 3">W1435</strain>
    </source>
</reference>
<protein>
    <submittedName>
        <fullName evidence="1">Iron utilization protein</fullName>
    </submittedName>
</protein>